<proteinExistence type="predicted"/>
<protein>
    <submittedName>
        <fullName evidence="1">Uncharacterized protein</fullName>
    </submittedName>
</protein>
<organism evidence="1 2">
    <name type="scientific">Pseudomonas chlororaphis</name>
    <dbReference type="NCBI Taxonomy" id="587753"/>
    <lineage>
        <taxon>Bacteria</taxon>
        <taxon>Pseudomonadati</taxon>
        <taxon>Pseudomonadota</taxon>
        <taxon>Gammaproteobacteria</taxon>
        <taxon>Pseudomonadales</taxon>
        <taxon>Pseudomonadaceae</taxon>
        <taxon>Pseudomonas</taxon>
    </lineage>
</organism>
<dbReference type="AlphaFoldDB" id="A0A3G7TV51"/>
<sequence>MDLLYTTFQSVCKPDFLHFSSIVLMPGYCKKPAWLVS</sequence>
<reference evidence="1 2" key="1">
    <citation type="submission" date="2018-03" db="EMBL/GenBank/DDBJ databases">
        <title>Diversity of phytobeneficial traits revealed by whole-genome analysis of worldwide-isolated phenazine-producing Pseudomonas spp.</title>
        <authorList>
            <person name="Biessy A."/>
            <person name="Novinscak A."/>
            <person name="Blom J."/>
            <person name="Leger G."/>
            <person name="Thomashow L.S."/>
            <person name="Cazorla F.M."/>
            <person name="Josic D."/>
            <person name="Filion M."/>
        </authorList>
    </citation>
    <scope>NUCLEOTIDE SEQUENCE [LARGE SCALE GENOMIC DNA]</scope>
    <source>
        <strain evidence="1 2">B25</strain>
    </source>
</reference>
<evidence type="ECO:0000313" key="2">
    <source>
        <dbReference type="Proteomes" id="UP000268048"/>
    </source>
</evidence>
<name>A0A3G7TV51_9PSED</name>
<dbReference type="Proteomes" id="UP000268048">
    <property type="component" value="Chromosome"/>
</dbReference>
<gene>
    <name evidence="1" type="ORF">C4K04_4623</name>
</gene>
<dbReference type="EMBL" id="CP027753">
    <property type="protein sequence ID" value="AZE50282.1"/>
    <property type="molecule type" value="Genomic_DNA"/>
</dbReference>
<evidence type="ECO:0000313" key="1">
    <source>
        <dbReference type="EMBL" id="AZE50282.1"/>
    </source>
</evidence>
<accession>A0A3G7TV51</accession>